<reference evidence="2" key="1">
    <citation type="submission" date="2021-06" db="EMBL/GenBank/DDBJ databases">
        <authorList>
            <person name="Kallberg Y."/>
            <person name="Tangrot J."/>
            <person name="Rosling A."/>
        </authorList>
    </citation>
    <scope>NUCLEOTIDE SEQUENCE</scope>
    <source>
        <strain evidence="2">FL130A</strain>
    </source>
</reference>
<organism evidence="2 3">
    <name type="scientific">Ambispora leptoticha</name>
    <dbReference type="NCBI Taxonomy" id="144679"/>
    <lineage>
        <taxon>Eukaryota</taxon>
        <taxon>Fungi</taxon>
        <taxon>Fungi incertae sedis</taxon>
        <taxon>Mucoromycota</taxon>
        <taxon>Glomeromycotina</taxon>
        <taxon>Glomeromycetes</taxon>
        <taxon>Archaeosporales</taxon>
        <taxon>Ambisporaceae</taxon>
        <taxon>Ambispora</taxon>
    </lineage>
</organism>
<feature type="non-terminal residue" evidence="2">
    <location>
        <position position="1"/>
    </location>
</feature>
<keyword evidence="1" id="KW-0175">Coiled coil</keyword>
<dbReference type="Proteomes" id="UP000789508">
    <property type="component" value="Unassembled WGS sequence"/>
</dbReference>
<feature type="coiled-coil region" evidence="1">
    <location>
        <begin position="24"/>
        <end position="51"/>
    </location>
</feature>
<proteinExistence type="predicted"/>
<evidence type="ECO:0000313" key="3">
    <source>
        <dbReference type="Proteomes" id="UP000789508"/>
    </source>
</evidence>
<dbReference type="AlphaFoldDB" id="A0A9N9BR13"/>
<evidence type="ECO:0000313" key="2">
    <source>
        <dbReference type="EMBL" id="CAG8572290.1"/>
    </source>
</evidence>
<evidence type="ECO:0000256" key="1">
    <source>
        <dbReference type="SAM" id="Coils"/>
    </source>
</evidence>
<sequence>KLPPSILERTYNQLLSQKRNPISLDQIIEKHDQIENHLRNALEIYEKYKARNRKKPSSTSLSIILPTNKANTLLHSSDIIEQNSDPVESILQDVQTLLNIKYPTSQNKSPIYTEEKFNT</sequence>
<dbReference type="EMBL" id="CAJVPS010002594">
    <property type="protein sequence ID" value="CAG8572290.1"/>
    <property type="molecule type" value="Genomic_DNA"/>
</dbReference>
<accession>A0A9N9BR13</accession>
<gene>
    <name evidence="2" type="ORF">ALEPTO_LOCUS6870</name>
</gene>
<comment type="caution">
    <text evidence="2">The sequence shown here is derived from an EMBL/GenBank/DDBJ whole genome shotgun (WGS) entry which is preliminary data.</text>
</comment>
<dbReference type="OrthoDB" id="2376953at2759"/>
<name>A0A9N9BR13_9GLOM</name>
<keyword evidence="3" id="KW-1185">Reference proteome</keyword>
<protein>
    <submittedName>
        <fullName evidence="2">6657_t:CDS:1</fullName>
    </submittedName>
</protein>